<organism evidence="1 2">
    <name type="scientific">Araneus ventricosus</name>
    <name type="common">Orbweaver spider</name>
    <name type="synonym">Epeira ventricosa</name>
    <dbReference type="NCBI Taxonomy" id="182803"/>
    <lineage>
        <taxon>Eukaryota</taxon>
        <taxon>Metazoa</taxon>
        <taxon>Ecdysozoa</taxon>
        <taxon>Arthropoda</taxon>
        <taxon>Chelicerata</taxon>
        <taxon>Arachnida</taxon>
        <taxon>Araneae</taxon>
        <taxon>Araneomorphae</taxon>
        <taxon>Entelegynae</taxon>
        <taxon>Araneoidea</taxon>
        <taxon>Araneidae</taxon>
        <taxon>Araneus</taxon>
    </lineage>
</organism>
<evidence type="ECO:0000313" key="1">
    <source>
        <dbReference type="EMBL" id="GBN00221.1"/>
    </source>
</evidence>
<sequence>MGEQQACEKVCIKLADPFTEALQQVMARIVLAGPIAMNSTDVLNRADIRRTGTAWRITSGAAGNEVIKQETSIAPETGAASGKIETQNELVAVESRLSNSGRARCRLNIRFQGITSL</sequence>
<comment type="caution">
    <text evidence="1">The sequence shown here is derived from an EMBL/GenBank/DDBJ whole genome shotgun (WGS) entry which is preliminary data.</text>
</comment>
<reference evidence="1 2" key="1">
    <citation type="journal article" date="2019" name="Sci. Rep.">
        <title>Orb-weaving spider Araneus ventricosus genome elucidates the spidroin gene catalogue.</title>
        <authorList>
            <person name="Kono N."/>
            <person name="Nakamura H."/>
            <person name="Ohtoshi R."/>
            <person name="Moran D.A.P."/>
            <person name="Shinohara A."/>
            <person name="Yoshida Y."/>
            <person name="Fujiwara M."/>
            <person name="Mori M."/>
            <person name="Tomita M."/>
            <person name="Arakawa K."/>
        </authorList>
    </citation>
    <scope>NUCLEOTIDE SEQUENCE [LARGE SCALE GENOMIC DNA]</scope>
</reference>
<dbReference type="AlphaFoldDB" id="A0A4Y2KCT4"/>
<keyword evidence="2" id="KW-1185">Reference proteome</keyword>
<dbReference type="Proteomes" id="UP000499080">
    <property type="component" value="Unassembled WGS sequence"/>
</dbReference>
<proteinExistence type="predicted"/>
<gene>
    <name evidence="1" type="ORF">AVEN_43903_1</name>
</gene>
<dbReference type="EMBL" id="BGPR01004495">
    <property type="protein sequence ID" value="GBN00221.1"/>
    <property type="molecule type" value="Genomic_DNA"/>
</dbReference>
<evidence type="ECO:0000313" key="2">
    <source>
        <dbReference type="Proteomes" id="UP000499080"/>
    </source>
</evidence>
<name>A0A4Y2KCT4_ARAVE</name>
<protein>
    <submittedName>
        <fullName evidence="1">Uncharacterized protein</fullName>
    </submittedName>
</protein>
<accession>A0A4Y2KCT4</accession>